<dbReference type="InterPro" id="IPR036396">
    <property type="entry name" value="Cyt_P450_sf"/>
</dbReference>
<comment type="similarity">
    <text evidence="2 3">Belongs to the cytochrome P450 family.</text>
</comment>
<dbReference type="SUPFAM" id="SSF48264">
    <property type="entry name" value="Cytochrome P450"/>
    <property type="match status" value="1"/>
</dbReference>
<proteinExistence type="inferred from homology"/>
<dbReference type="PRINTS" id="PR00359">
    <property type="entry name" value="BP450"/>
</dbReference>
<dbReference type="GO" id="GO:0004497">
    <property type="term" value="F:monooxygenase activity"/>
    <property type="evidence" value="ECO:0007669"/>
    <property type="project" value="UniProtKB-KW"/>
</dbReference>
<evidence type="ECO:0000256" key="3">
    <source>
        <dbReference type="RuleBase" id="RU000461"/>
    </source>
</evidence>
<sequence>MPETDMSEAATALPPVAEIFNPHSPEYMNDPVPQCLALAERGPIVWYEPWQAWIITRMEDVMACWKSEPLSSDFYDWEFAPERPPQDKWSNFERAMIGHSLLADHGHHRLVRKVVSPAFSRNVVDKIQEKIKPDVEKLFDELGTPETFDYIEEIAQHIPFISITRMVGIPEKYWPEIRKVILTFTETWNPTISDEQREAARQDCNKAIDIILKVIAERRAQPEQDDFLSTLLKIEEENENFEEWDIVTLVLALIGAGADTTLVAQQWSVYTLVQHKDQVATALASPDAFSNAFSEINRWGVSSKMGFARYAPEDMEFMGQQLRKGVMVLMMPHLKDYNPAYYENPETFDAERVFEPDAMFGYGPRFCIGAALAKRQLYLTMCELFRRFPDIELAEEPERDPDDHNAIVFKRLMVRTNA</sequence>
<dbReference type="OrthoDB" id="9764248at2"/>
<evidence type="ECO:0000313" key="4">
    <source>
        <dbReference type="EMBL" id="QFU77934.1"/>
    </source>
</evidence>
<dbReference type="GO" id="GO:0005506">
    <property type="term" value="F:iron ion binding"/>
    <property type="evidence" value="ECO:0007669"/>
    <property type="project" value="InterPro"/>
</dbReference>
<accession>A0A5P9NRD2</accession>
<gene>
    <name evidence="4" type="ORF">EY643_15210</name>
</gene>
<dbReference type="Proteomes" id="UP000326287">
    <property type="component" value="Chromosome"/>
</dbReference>
<evidence type="ECO:0000256" key="2">
    <source>
        <dbReference type="ARBA" id="ARBA00010617"/>
    </source>
</evidence>
<evidence type="ECO:0000256" key="1">
    <source>
        <dbReference type="ARBA" id="ARBA00001971"/>
    </source>
</evidence>
<protein>
    <submittedName>
        <fullName evidence="4">Cytochrome P450</fullName>
    </submittedName>
</protein>
<dbReference type="EMBL" id="CP036422">
    <property type="protein sequence ID" value="QFU77934.1"/>
    <property type="molecule type" value="Genomic_DNA"/>
</dbReference>
<dbReference type="PROSITE" id="PS00086">
    <property type="entry name" value="CYTOCHROME_P450"/>
    <property type="match status" value="1"/>
</dbReference>
<dbReference type="PANTHER" id="PTHR46696:SF1">
    <property type="entry name" value="CYTOCHROME P450 YJIB-RELATED"/>
    <property type="match status" value="1"/>
</dbReference>
<reference evidence="4 5" key="1">
    <citation type="submission" date="2019-02" db="EMBL/GenBank/DDBJ databases">
        <authorList>
            <person name="Li S.-H."/>
        </authorList>
    </citation>
    <scope>NUCLEOTIDE SEQUENCE [LARGE SCALE GENOMIC DNA]</scope>
    <source>
        <strain evidence="4 5">IMCC14385</strain>
    </source>
</reference>
<name>A0A5P9NRD2_9GAMM</name>
<dbReference type="GO" id="GO:0016705">
    <property type="term" value="F:oxidoreductase activity, acting on paired donors, with incorporation or reduction of molecular oxygen"/>
    <property type="evidence" value="ECO:0007669"/>
    <property type="project" value="InterPro"/>
</dbReference>
<dbReference type="PRINTS" id="PR00385">
    <property type="entry name" value="P450"/>
</dbReference>
<dbReference type="InterPro" id="IPR017972">
    <property type="entry name" value="Cyt_P450_CS"/>
</dbReference>
<dbReference type="PANTHER" id="PTHR46696">
    <property type="entry name" value="P450, PUTATIVE (EUROFUNG)-RELATED"/>
    <property type="match status" value="1"/>
</dbReference>
<dbReference type="Gene3D" id="1.10.630.10">
    <property type="entry name" value="Cytochrome P450"/>
    <property type="match status" value="1"/>
</dbReference>
<comment type="cofactor">
    <cofactor evidence="1">
        <name>heme</name>
        <dbReference type="ChEBI" id="CHEBI:30413"/>
    </cofactor>
</comment>
<dbReference type="GO" id="GO:0020037">
    <property type="term" value="F:heme binding"/>
    <property type="evidence" value="ECO:0007669"/>
    <property type="project" value="InterPro"/>
</dbReference>
<keyword evidence="3" id="KW-0349">Heme</keyword>
<dbReference type="Pfam" id="PF00067">
    <property type="entry name" value="p450"/>
    <property type="match status" value="2"/>
</dbReference>
<keyword evidence="3" id="KW-0560">Oxidoreductase</keyword>
<keyword evidence="3" id="KW-0479">Metal-binding</keyword>
<keyword evidence="3" id="KW-0408">Iron</keyword>
<dbReference type="InterPro" id="IPR002397">
    <property type="entry name" value="Cyt_P450_B"/>
</dbReference>
<dbReference type="AlphaFoldDB" id="A0A5P9NRD2"/>
<dbReference type="KEGG" id="halc:EY643_15210"/>
<keyword evidence="3" id="KW-0503">Monooxygenase</keyword>
<evidence type="ECO:0000313" key="5">
    <source>
        <dbReference type="Proteomes" id="UP000326287"/>
    </source>
</evidence>
<organism evidence="4 5">
    <name type="scientific">Halioglobus maricola</name>
    <dbReference type="NCBI Taxonomy" id="2601894"/>
    <lineage>
        <taxon>Bacteria</taxon>
        <taxon>Pseudomonadati</taxon>
        <taxon>Pseudomonadota</taxon>
        <taxon>Gammaproteobacteria</taxon>
        <taxon>Cellvibrionales</taxon>
        <taxon>Halieaceae</taxon>
        <taxon>Halioglobus</taxon>
    </lineage>
</organism>
<dbReference type="InterPro" id="IPR001128">
    <property type="entry name" value="Cyt_P450"/>
</dbReference>
<keyword evidence="5" id="KW-1185">Reference proteome</keyword>